<sequence length="295" mass="33267">MMISRFGKFRPLFFDLVTVFTGTGHCLMDGFFTAPMTAAVREAASLTGWANEGPTAVAAEAEKAKELKHFALQTGMSNYVASNGKMIQLFDEEWVAWTVHRPGLLMGGSNRALFNFIGSLCVYGAICKHLNLPFVFGGTSECWEESYIDGSDVRLVAEQQIWAVTTACGDGVCSYGQAFNAINGSSFTWKEIWPILGKKFGVRVPEEMFLEGFWFETAMGDKKKEWEEIVVKERLVETKMEDLANWEFLDNLFRFPTKLLGSRAKVDALGFTMRCNTLESISYWIDFMRDENFVP</sequence>
<dbReference type="Proteomes" id="UP000436088">
    <property type="component" value="Unassembled WGS sequence"/>
</dbReference>
<protein>
    <submittedName>
        <fullName evidence="1">Vacuolar cation/proton exchanger 1a</fullName>
    </submittedName>
</protein>
<evidence type="ECO:0000313" key="1">
    <source>
        <dbReference type="EMBL" id="KAE8666566.1"/>
    </source>
</evidence>
<comment type="caution">
    <text evidence="1">The sequence shown here is derived from an EMBL/GenBank/DDBJ whole genome shotgun (WGS) entry which is preliminary data.</text>
</comment>
<keyword evidence="2" id="KW-1185">Reference proteome</keyword>
<dbReference type="EMBL" id="VEPZ02001596">
    <property type="protein sequence ID" value="KAE8666566.1"/>
    <property type="molecule type" value="Genomic_DNA"/>
</dbReference>
<dbReference type="InterPro" id="IPR036291">
    <property type="entry name" value="NAD(P)-bd_dom_sf"/>
</dbReference>
<organism evidence="1 2">
    <name type="scientific">Hibiscus syriacus</name>
    <name type="common">Rose of Sharon</name>
    <dbReference type="NCBI Taxonomy" id="106335"/>
    <lineage>
        <taxon>Eukaryota</taxon>
        <taxon>Viridiplantae</taxon>
        <taxon>Streptophyta</taxon>
        <taxon>Embryophyta</taxon>
        <taxon>Tracheophyta</taxon>
        <taxon>Spermatophyta</taxon>
        <taxon>Magnoliopsida</taxon>
        <taxon>eudicotyledons</taxon>
        <taxon>Gunneridae</taxon>
        <taxon>Pentapetalae</taxon>
        <taxon>rosids</taxon>
        <taxon>malvids</taxon>
        <taxon>Malvales</taxon>
        <taxon>Malvaceae</taxon>
        <taxon>Malvoideae</taxon>
        <taxon>Hibiscus</taxon>
    </lineage>
</organism>
<proteinExistence type="predicted"/>
<accession>A0A6A2XWT9</accession>
<dbReference type="AlphaFoldDB" id="A0A6A2XWT9"/>
<dbReference type="PANTHER" id="PTHR32487:SF12">
    <property type="entry name" value="3-OXO-DELTA(4,5)-STEROID 5-BETA-REDUCTASE"/>
    <property type="match status" value="1"/>
</dbReference>
<gene>
    <name evidence="1" type="ORF">F3Y22_tig00112498pilonHSYRG00368</name>
</gene>
<name>A0A6A2XWT9_HIBSY</name>
<reference evidence="1" key="1">
    <citation type="submission" date="2019-09" db="EMBL/GenBank/DDBJ databases">
        <title>Draft genome information of white flower Hibiscus syriacus.</title>
        <authorList>
            <person name="Kim Y.-M."/>
        </authorList>
    </citation>
    <scope>NUCLEOTIDE SEQUENCE [LARGE SCALE GENOMIC DNA]</scope>
    <source>
        <strain evidence="1">YM2019G1</strain>
    </source>
</reference>
<dbReference type="PANTHER" id="PTHR32487">
    <property type="entry name" value="3-OXO-DELTA(4,5)-STEROID 5-BETA-REDUCTASE"/>
    <property type="match status" value="1"/>
</dbReference>
<evidence type="ECO:0000313" key="2">
    <source>
        <dbReference type="Proteomes" id="UP000436088"/>
    </source>
</evidence>
<dbReference type="Gene3D" id="3.40.50.720">
    <property type="entry name" value="NAD(P)-binding Rossmann-like Domain"/>
    <property type="match status" value="1"/>
</dbReference>
<dbReference type="SUPFAM" id="SSF51735">
    <property type="entry name" value="NAD(P)-binding Rossmann-fold domains"/>
    <property type="match status" value="1"/>
</dbReference>